<dbReference type="PANTHER" id="PTHR23417">
    <property type="entry name" value="3-DEOXY-D-MANNO-OCTULOSONIC-ACID TRANSFERASE/TRNA GUANINE-N 7 - -METHYLTRANSFERASE"/>
    <property type="match status" value="1"/>
</dbReference>
<feature type="binding site" evidence="7">
    <location>
        <position position="125"/>
    </location>
    <ligand>
        <name>S-adenosyl-L-methionine</name>
        <dbReference type="ChEBI" id="CHEBI:59789"/>
    </ligand>
</feature>
<reference evidence="9 10" key="1">
    <citation type="submission" date="2021-01" db="EMBL/GenBank/DDBJ databases">
        <title>Biogeographic distribution of Paracoccus.</title>
        <authorList>
            <person name="Hollensteiner J."/>
            <person name="Leineberger J."/>
            <person name="Brinkhoff T."/>
            <person name="Daniel R."/>
        </authorList>
    </citation>
    <scope>NUCLEOTIDE SEQUENCE [LARGE SCALE GENOMIC DNA]</scope>
    <source>
        <strain evidence="9 10">LMG25392</strain>
    </source>
</reference>
<comment type="function">
    <text evidence="2 7">Catalyzes the formation of N(7)-methylguanine at position 46 (m7G46) in tRNA.</text>
</comment>
<dbReference type="PROSITE" id="PS51625">
    <property type="entry name" value="SAM_MT_TRMB"/>
    <property type="match status" value="1"/>
</dbReference>
<proteinExistence type="inferred from homology"/>
<comment type="catalytic activity">
    <reaction evidence="1 7">
        <text>guanosine(46) in tRNA + S-adenosyl-L-methionine = N(7)-methylguanosine(46) in tRNA + S-adenosyl-L-homocysteine</text>
        <dbReference type="Rhea" id="RHEA:42708"/>
        <dbReference type="Rhea" id="RHEA-COMP:10188"/>
        <dbReference type="Rhea" id="RHEA-COMP:10189"/>
        <dbReference type="ChEBI" id="CHEBI:57856"/>
        <dbReference type="ChEBI" id="CHEBI:59789"/>
        <dbReference type="ChEBI" id="CHEBI:74269"/>
        <dbReference type="ChEBI" id="CHEBI:74480"/>
        <dbReference type="EC" id="2.1.1.33"/>
    </reaction>
</comment>
<name>A0ABY7T0C5_9RHOB</name>
<dbReference type="InterPro" id="IPR055361">
    <property type="entry name" value="tRNA_methyltr_TrmB_bact"/>
</dbReference>
<keyword evidence="3 7" id="KW-0489">Methyltransferase</keyword>
<keyword evidence="6 7" id="KW-0819">tRNA processing</keyword>
<feature type="region of interest" description="Disordered" evidence="8">
    <location>
        <begin position="226"/>
        <end position="263"/>
    </location>
</feature>
<dbReference type="PANTHER" id="PTHR23417:SF14">
    <property type="entry name" value="PENTACOTRIPEPTIDE-REPEAT REGION OF PRORP DOMAIN-CONTAINING PROTEIN"/>
    <property type="match status" value="1"/>
</dbReference>
<feature type="compositionally biased region" description="Basic and acidic residues" evidence="8">
    <location>
        <begin position="235"/>
        <end position="263"/>
    </location>
</feature>
<feature type="binding site" evidence="7">
    <location>
        <position position="183"/>
    </location>
    <ligand>
        <name>substrate</name>
    </ligand>
</feature>
<feature type="binding site" evidence="7">
    <location>
        <position position="151"/>
    </location>
    <ligand>
        <name>substrate</name>
    </ligand>
</feature>
<evidence type="ECO:0000256" key="3">
    <source>
        <dbReference type="ARBA" id="ARBA00022603"/>
    </source>
</evidence>
<feature type="binding site" evidence="7">
    <location>
        <position position="147"/>
    </location>
    <ligand>
        <name>S-adenosyl-L-methionine</name>
        <dbReference type="ChEBI" id="CHEBI:59789"/>
    </ligand>
</feature>
<evidence type="ECO:0000256" key="8">
    <source>
        <dbReference type="SAM" id="MobiDB-lite"/>
    </source>
</evidence>
<dbReference type="Gene3D" id="3.40.50.150">
    <property type="entry name" value="Vaccinia Virus protein VP39"/>
    <property type="match status" value="1"/>
</dbReference>
<feature type="binding site" evidence="7">
    <location>
        <begin position="216"/>
        <end position="219"/>
    </location>
    <ligand>
        <name>substrate</name>
    </ligand>
</feature>
<comment type="similarity">
    <text evidence="7">Belongs to the class I-like SAM-binding methyltransferase superfamily. TrmB family.</text>
</comment>
<evidence type="ECO:0000256" key="2">
    <source>
        <dbReference type="ARBA" id="ARBA00003015"/>
    </source>
</evidence>
<dbReference type="InterPro" id="IPR029063">
    <property type="entry name" value="SAM-dependent_MTases_sf"/>
</dbReference>
<comment type="caution">
    <text evidence="7">Lacks conserved residue(s) required for the propagation of feature annotation.</text>
</comment>
<evidence type="ECO:0000313" key="9">
    <source>
        <dbReference type="EMBL" id="WCR11602.1"/>
    </source>
</evidence>
<feature type="binding site" evidence="7">
    <location>
        <position position="73"/>
    </location>
    <ligand>
        <name>S-adenosyl-L-methionine</name>
        <dbReference type="ChEBI" id="CHEBI:59789"/>
    </ligand>
</feature>
<keyword evidence="4 7" id="KW-0808">Transferase</keyword>
<evidence type="ECO:0000256" key="5">
    <source>
        <dbReference type="ARBA" id="ARBA00022691"/>
    </source>
</evidence>
<protein>
    <recommendedName>
        <fullName evidence="7">tRNA (guanine-N(7)-)-methyltransferase</fullName>
        <ecNumber evidence="7">2.1.1.33</ecNumber>
    </recommendedName>
    <alternativeName>
        <fullName evidence="7">tRNA (guanine(46)-N(7))-methyltransferase</fullName>
    </alternativeName>
    <alternativeName>
        <fullName evidence="7">tRNA(m7G46)-methyltransferase</fullName>
    </alternativeName>
</protein>
<dbReference type="RefSeq" id="WP_272859713.1">
    <property type="nucleotide sequence ID" value="NZ_CP067134.1"/>
</dbReference>
<feature type="binding site" evidence="7">
    <location>
        <position position="98"/>
    </location>
    <ligand>
        <name>S-adenosyl-L-methionine</name>
        <dbReference type="ChEBI" id="CHEBI:59789"/>
    </ligand>
</feature>
<dbReference type="HAMAP" id="MF_01057">
    <property type="entry name" value="tRNA_methyltr_TrmB"/>
    <property type="match status" value="1"/>
</dbReference>
<organism evidence="9 10">
    <name type="scientific">Paracoccus stylophorae</name>
    <dbReference type="NCBI Taxonomy" id="659350"/>
    <lineage>
        <taxon>Bacteria</taxon>
        <taxon>Pseudomonadati</taxon>
        <taxon>Pseudomonadota</taxon>
        <taxon>Alphaproteobacteria</taxon>
        <taxon>Rhodobacterales</taxon>
        <taxon>Paracoccaceae</taxon>
        <taxon>Paracoccus</taxon>
    </lineage>
</organism>
<sequence length="263" mass="29749">MSDTPKTAFDPNPPRRNFYGRRHGKTLRQSQKSYLSEDLGDLRPRGIAPWENPERHPIDPAAIFGDDRPLWLEIGFGGGEHMVHMAATYPRIGIIGCEPFINGVAMLLGKIRAAGVGNVSVHPGDARDLMDVLPDASIDRAFLMYPDPWPKARHHRRRFVTPEHLLPLARVMRPGAEFRVATDIPDYVRQTLEQVPPAGFDTVAESDRPWDDWISTRYEQKALREGRAPHYLTFRRQDRDGSGQDRQPHPDAEDRGDGGDQHG</sequence>
<keyword evidence="5 7" id="KW-0949">S-adenosyl-L-methionine</keyword>
<dbReference type="Proteomes" id="UP001218412">
    <property type="component" value="Chromosome"/>
</dbReference>
<dbReference type="SUPFAM" id="SSF53335">
    <property type="entry name" value="S-adenosyl-L-methionine-dependent methyltransferases"/>
    <property type="match status" value="1"/>
</dbReference>
<dbReference type="InterPro" id="IPR003358">
    <property type="entry name" value="tRNA_(Gua-N-7)_MeTrfase_Trmb"/>
</dbReference>
<comment type="pathway">
    <text evidence="7">tRNA modification; N(7)-methylguanine-tRNA biosynthesis.</text>
</comment>
<dbReference type="EMBL" id="CP067134">
    <property type="protein sequence ID" value="WCR11602.1"/>
    <property type="molecule type" value="Genomic_DNA"/>
</dbReference>
<evidence type="ECO:0000313" key="10">
    <source>
        <dbReference type="Proteomes" id="UP001218412"/>
    </source>
</evidence>
<keyword evidence="10" id="KW-1185">Reference proteome</keyword>
<accession>A0ABY7T0C5</accession>
<evidence type="ECO:0000256" key="6">
    <source>
        <dbReference type="ARBA" id="ARBA00022694"/>
    </source>
</evidence>
<dbReference type="Pfam" id="PF02390">
    <property type="entry name" value="Methyltransf_4"/>
    <property type="match status" value="1"/>
</dbReference>
<feature type="region of interest" description="Disordered" evidence="8">
    <location>
        <begin position="1"/>
        <end position="40"/>
    </location>
</feature>
<evidence type="ECO:0000256" key="7">
    <source>
        <dbReference type="HAMAP-Rule" id="MF_01057"/>
    </source>
</evidence>
<gene>
    <name evidence="7 9" type="primary">trmB</name>
    <name evidence="9" type="ORF">JHW45_04220</name>
</gene>
<dbReference type="EC" id="2.1.1.33" evidence="7"/>
<dbReference type="GO" id="GO:0008176">
    <property type="term" value="F:tRNA (guanine(46)-N7)-methyltransferase activity"/>
    <property type="evidence" value="ECO:0007669"/>
    <property type="project" value="UniProtKB-EC"/>
</dbReference>
<evidence type="ECO:0000256" key="4">
    <source>
        <dbReference type="ARBA" id="ARBA00022679"/>
    </source>
</evidence>
<evidence type="ECO:0000256" key="1">
    <source>
        <dbReference type="ARBA" id="ARBA00000142"/>
    </source>
</evidence>